<sequence>MRSLERIRINAKALGSAKRHRGDLFSWLGRRPQILAAVGVYETAVLLSNKLDPTLKDLAELKSAGLVNCEFCLDIGSAIATHSGVTAQQIRDLPVYRDSDAFTELQKLVIAFAEAMTSTPASSETLAELRERLLAQLSRAQVAELATTVAWENQRARLNQSLGVRPTGISDGAACALPE</sequence>
<dbReference type="RefSeq" id="WP_053776182.1">
    <property type="nucleotide sequence ID" value="NZ_JAADZU010000003.1"/>
</dbReference>
<dbReference type="SUPFAM" id="SSF69118">
    <property type="entry name" value="AhpD-like"/>
    <property type="match status" value="1"/>
</dbReference>
<comment type="caution">
    <text evidence="2">The sequence shown here is derived from an EMBL/GenBank/DDBJ whole genome shotgun (WGS) entry which is preliminary data.</text>
</comment>
<proteinExistence type="predicted"/>
<evidence type="ECO:0000313" key="2">
    <source>
        <dbReference type="EMBL" id="NDK88233.1"/>
    </source>
</evidence>
<accession>A0A7K3LJ87</accession>
<protein>
    <submittedName>
        <fullName evidence="2">Carboxymuconolactone decarboxylase family protein</fullName>
    </submittedName>
</protein>
<dbReference type="GO" id="GO:0051920">
    <property type="term" value="F:peroxiredoxin activity"/>
    <property type="evidence" value="ECO:0007669"/>
    <property type="project" value="InterPro"/>
</dbReference>
<dbReference type="AlphaFoldDB" id="A0A7K3LJ87"/>
<dbReference type="Gene3D" id="1.20.1290.10">
    <property type="entry name" value="AhpD-like"/>
    <property type="match status" value="1"/>
</dbReference>
<dbReference type="PANTHER" id="PTHR34846:SF10">
    <property type="entry name" value="CYTOPLASMIC PROTEIN"/>
    <property type="match status" value="1"/>
</dbReference>
<organism evidence="2 3">
    <name type="scientific">Gordonia desulfuricans</name>
    <dbReference type="NCBI Taxonomy" id="89051"/>
    <lineage>
        <taxon>Bacteria</taxon>
        <taxon>Bacillati</taxon>
        <taxon>Actinomycetota</taxon>
        <taxon>Actinomycetes</taxon>
        <taxon>Mycobacteriales</taxon>
        <taxon>Gordoniaceae</taxon>
        <taxon>Gordonia</taxon>
    </lineage>
</organism>
<dbReference type="Pfam" id="PF02627">
    <property type="entry name" value="CMD"/>
    <property type="match status" value="1"/>
</dbReference>
<gene>
    <name evidence="2" type="ORF">GYA93_01340</name>
</gene>
<dbReference type="EMBL" id="JAADZU010000003">
    <property type="protein sequence ID" value="NDK88233.1"/>
    <property type="molecule type" value="Genomic_DNA"/>
</dbReference>
<name>A0A7K3LJ87_9ACTN</name>
<evidence type="ECO:0000313" key="3">
    <source>
        <dbReference type="Proteomes" id="UP000466307"/>
    </source>
</evidence>
<evidence type="ECO:0000259" key="1">
    <source>
        <dbReference type="Pfam" id="PF02627"/>
    </source>
</evidence>
<dbReference type="InterPro" id="IPR003779">
    <property type="entry name" value="CMD-like"/>
</dbReference>
<dbReference type="Proteomes" id="UP000466307">
    <property type="component" value="Unassembled WGS sequence"/>
</dbReference>
<reference evidence="2 3" key="1">
    <citation type="submission" date="2020-01" db="EMBL/GenBank/DDBJ databases">
        <title>Investigation of new actinobacteria for the biodesulphurisation of diesel fuel.</title>
        <authorList>
            <person name="Athi Narayanan S.M."/>
        </authorList>
    </citation>
    <scope>NUCLEOTIDE SEQUENCE [LARGE SCALE GENOMIC DNA]</scope>
    <source>
        <strain evidence="2 3">213E</strain>
    </source>
</reference>
<dbReference type="InterPro" id="IPR029032">
    <property type="entry name" value="AhpD-like"/>
</dbReference>
<keyword evidence="3" id="KW-1185">Reference proteome</keyword>
<dbReference type="PANTHER" id="PTHR34846">
    <property type="entry name" value="4-CARBOXYMUCONOLACTONE DECARBOXYLASE FAMILY PROTEIN (AFU_ORTHOLOGUE AFUA_6G11590)"/>
    <property type="match status" value="1"/>
</dbReference>
<feature type="domain" description="Carboxymuconolactone decarboxylase-like" evidence="1">
    <location>
        <begin position="32"/>
        <end position="114"/>
    </location>
</feature>